<evidence type="ECO:0000256" key="6">
    <source>
        <dbReference type="ARBA" id="ARBA00022723"/>
    </source>
</evidence>
<dbReference type="EC" id="3.2.2.31" evidence="3 13"/>
<evidence type="ECO:0000256" key="4">
    <source>
        <dbReference type="ARBA" id="ARBA00022023"/>
    </source>
</evidence>
<evidence type="ECO:0000259" key="15">
    <source>
        <dbReference type="SMART" id="SM00478"/>
    </source>
</evidence>
<proteinExistence type="inferred from homology"/>
<dbReference type="EMBL" id="OZ020097">
    <property type="protein sequence ID" value="CAK9267838.1"/>
    <property type="molecule type" value="Genomic_DNA"/>
</dbReference>
<comment type="cofactor">
    <cofactor evidence="13">
        <name>[4Fe-4S] cluster</name>
        <dbReference type="ChEBI" id="CHEBI:49883"/>
    </cofactor>
    <text evidence="13">Binds 1 [4Fe-4S] cluster.</text>
</comment>
<evidence type="ECO:0000313" key="16">
    <source>
        <dbReference type="EMBL" id="CAK9267838.1"/>
    </source>
</evidence>
<evidence type="ECO:0000256" key="8">
    <source>
        <dbReference type="ARBA" id="ARBA00022801"/>
    </source>
</evidence>
<dbReference type="PANTHER" id="PTHR42944:SF1">
    <property type="entry name" value="ADENINE DNA GLYCOSYLASE"/>
    <property type="match status" value="1"/>
</dbReference>
<keyword evidence="9 13" id="KW-0408">Iron</keyword>
<dbReference type="InterPro" id="IPR044298">
    <property type="entry name" value="MIG/MutY"/>
</dbReference>
<evidence type="ECO:0000256" key="10">
    <source>
        <dbReference type="ARBA" id="ARBA00023014"/>
    </source>
</evidence>
<dbReference type="SUPFAM" id="SSF48150">
    <property type="entry name" value="DNA-glycosylase"/>
    <property type="match status" value="1"/>
</dbReference>
<evidence type="ECO:0000256" key="13">
    <source>
        <dbReference type="RuleBase" id="RU365096"/>
    </source>
</evidence>
<dbReference type="InterPro" id="IPR003265">
    <property type="entry name" value="HhH-GPD_domain"/>
</dbReference>
<keyword evidence="11" id="KW-0234">DNA repair</keyword>
<dbReference type="Pfam" id="PF00730">
    <property type="entry name" value="HhH-GPD"/>
    <property type="match status" value="1"/>
</dbReference>
<protein>
    <recommendedName>
        <fullName evidence="4 13">Adenine DNA glycosylase</fullName>
        <ecNumber evidence="3 13">3.2.2.31</ecNumber>
    </recommendedName>
</protein>
<gene>
    <name evidence="16" type="ORF">CSSPJE1EN1_LOCUS13316</name>
</gene>
<evidence type="ECO:0000256" key="7">
    <source>
        <dbReference type="ARBA" id="ARBA00022763"/>
    </source>
</evidence>
<keyword evidence="6" id="KW-0479">Metal-binding</keyword>
<feature type="domain" description="HhH-GPD" evidence="15">
    <location>
        <begin position="259"/>
        <end position="410"/>
    </location>
</feature>
<dbReference type="SUPFAM" id="SSF55811">
    <property type="entry name" value="Nudix"/>
    <property type="match status" value="1"/>
</dbReference>
<organism evidence="16 17">
    <name type="scientific">Sphagnum jensenii</name>
    <dbReference type="NCBI Taxonomy" id="128206"/>
    <lineage>
        <taxon>Eukaryota</taxon>
        <taxon>Viridiplantae</taxon>
        <taxon>Streptophyta</taxon>
        <taxon>Embryophyta</taxon>
        <taxon>Bryophyta</taxon>
        <taxon>Sphagnophytina</taxon>
        <taxon>Sphagnopsida</taxon>
        <taxon>Sphagnales</taxon>
        <taxon>Sphagnaceae</taxon>
        <taxon>Sphagnum</taxon>
    </lineage>
</organism>
<dbReference type="Gene3D" id="1.10.340.30">
    <property type="entry name" value="Hypothetical protein, domain 2"/>
    <property type="match status" value="1"/>
</dbReference>
<dbReference type="InterPro" id="IPR011257">
    <property type="entry name" value="DNA_glycosylase"/>
</dbReference>
<dbReference type="Gene3D" id="3.90.79.10">
    <property type="entry name" value="Nucleoside Triphosphate Pyrophosphohydrolase"/>
    <property type="match status" value="1"/>
</dbReference>
<reference evidence="16 17" key="1">
    <citation type="submission" date="2024-02" db="EMBL/GenBank/DDBJ databases">
        <authorList>
            <consortium name="ELIXIR-Norway"/>
            <consortium name="Elixir Norway"/>
        </authorList>
    </citation>
    <scope>NUCLEOTIDE SEQUENCE [LARGE SCALE GENOMIC DNA]</scope>
</reference>
<feature type="region of interest" description="Disordered" evidence="14">
    <location>
        <begin position="100"/>
        <end position="137"/>
    </location>
</feature>
<evidence type="ECO:0000256" key="1">
    <source>
        <dbReference type="ARBA" id="ARBA00000843"/>
    </source>
</evidence>
<comment type="catalytic activity">
    <reaction evidence="1 13">
        <text>Hydrolyzes free adenine bases from 7,8-dihydro-8-oxoguanine:adenine mismatched double-stranded DNA, leaving an apurinic site.</text>
        <dbReference type="EC" id="3.2.2.31"/>
    </reaction>
</comment>
<evidence type="ECO:0000256" key="2">
    <source>
        <dbReference type="ARBA" id="ARBA00008343"/>
    </source>
</evidence>
<evidence type="ECO:0000256" key="12">
    <source>
        <dbReference type="ARBA" id="ARBA00023295"/>
    </source>
</evidence>
<sequence>MIIAVSAAAAAASEASNNIVIIGSVMAPITRSCRITTQQQPQSSCRSSASTTGKKASIGGKVCELGHGVEGDDILLPSFVGEKISTTRKQELVRVSRAVKVDRKQQHGEKKCPRAAKKRLKSRSHAADDDVDEEEDEEAENLALVSSADDIEDFWPLQQQQQQQLPSETFSFSAEEVVNIRSSLLSWYDRNHRVLPWRLNPHSLLQAPPIVVVDGTGVKQQEKNVQPKAATSTTTKPDNHQPIEVQEQRAYEVWVSEMMLQQTRVATVIMYYQNWMEKWPSIFHLAQASQEEVNAVWAGLGYYRRARFLLEGAKQIVHNLGGRFPRTVVELQKVPGIGSYTAGAIASIAFKQAVPVVDGNVIRVLCRLRAIALNPKASTTVKLFWTLAKQLVDAIRPGDFNQALMELGATICSPTSPSCASCPIARHCKALDLVGQIEKKISSVTLFPTKVVKAIPRNEYVTVCVVERSFNLDSSDASSSFLLVQRPQQGLLAGLWEFPSAPLKSPNASISMRMSEMDKYLEESLGLKIQRDSWVVNRQEIGHYTHVFSHIRLHMSIEWLLLHSSEDAVEGHGAHKVQSHNGLITKWVDGDSIHGLGLTSGVKKVHKMFSEFQEDQKISFEVSKSKRTKTPSFLVHVSK</sequence>
<keyword evidence="10" id="KW-0411">Iron-sulfur</keyword>
<evidence type="ECO:0000256" key="5">
    <source>
        <dbReference type="ARBA" id="ARBA00022485"/>
    </source>
</evidence>
<dbReference type="Pfam" id="PF14815">
    <property type="entry name" value="NUDIX_4"/>
    <property type="match status" value="1"/>
</dbReference>
<dbReference type="InterPro" id="IPR015797">
    <property type="entry name" value="NUDIX_hydrolase-like_dom_sf"/>
</dbReference>
<dbReference type="Gene3D" id="1.10.1670.10">
    <property type="entry name" value="Helix-hairpin-Helix base-excision DNA repair enzymes (C-terminal)"/>
    <property type="match status" value="1"/>
</dbReference>
<name>A0ABP0WQ73_9BRYO</name>
<evidence type="ECO:0000256" key="9">
    <source>
        <dbReference type="ARBA" id="ARBA00023004"/>
    </source>
</evidence>
<evidence type="ECO:0000256" key="11">
    <source>
        <dbReference type="ARBA" id="ARBA00023204"/>
    </source>
</evidence>
<keyword evidence="5" id="KW-0004">4Fe-4S</keyword>
<comment type="similarity">
    <text evidence="2 13">Belongs to the Nth/MutY family.</text>
</comment>
<dbReference type="CDD" id="cd00056">
    <property type="entry name" value="ENDO3c"/>
    <property type="match status" value="1"/>
</dbReference>
<keyword evidence="8" id="KW-0378">Hydrolase</keyword>
<comment type="function">
    <text evidence="13">Adenine glycosylase active on G-A mispairs.</text>
</comment>
<dbReference type="SMART" id="SM00478">
    <property type="entry name" value="ENDO3c"/>
    <property type="match status" value="1"/>
</dbReference>
<keyword evidence="17" id="KW-1185">Reference proteome</keyword>
<dbReference type="InterPro" id="IPR029119">
    <property type="entry name" value="MutY_C"/>
</dbReference>
<evidence type="ECO:0000256" key="14">
    <source>
        <dbReference type="SAM" id="MobiDB-lite"/>
    </source>
</evidence>
<dbReference type="CDD" id="cd03431">
    <property type="entry name" value="NUDIX_DNA_Glycosylase_C-MutY"/>
    <property type="match status" value="1"/>
</dbReference>
<accession>A0ABP0WQ73</accession>
<dbReference type="InterPro" id="IPR023170">
    <property type="entry name" value="HhH_base_excis_C"/>
</dbReference>
<evidence type="ECO:0000256" key="3">
    <source>
        <dbReference type="ARBA" id="ARBA00012045"/>
    </source>
</evidence>
<dbReference type="Pfam" id="PF00633">
    <property type="entry name" value="HHH"/>
    <property type="match status" value="1"/>
</dbReference>
<keyword evidence="7 13" id="KW-0227">DNA damage</keyword>
<evidence type="ECO:0000313" key="17">
    <source>
        <dbReference type="Proteomes" id="UP001497444"/>
    </source>
</evidence>
<dbReference type="Proteomes" id="UP001497444">
    <property type="component" value="Chromosome 2"/>
</dbReference>
<keyword evidence="12 13" id="KW-0326">Glycosidase</keyword>
<dbReference type="InterPro" id="IPR000445">
    <property type="entry name" value="HhH_motif"/>
</dbReference>
<feature type="compositionally biased region" description="Basic and acidic residues" evidence="14">
    <location>
        <begin position="100"/>
        <end position="112"/>
    </location>
</feature>
<dbReference type="PANTHER" id="PTHR42944">
    <property type="entry name" value="ADENINE DNA GLYCOSYLASE"/>
    <property type="match status" value="1"/>
</dbReference>
<feature type="compositionally biased region" description="Basic residues" evidence="14">
    <location>
        <begin position="113"/>
        <end position="124"/>
    </location>
</feature>